<evidence type="ECO:0000313" key="3">
    <source>
        <dbReference type="Proteomes" id="UP000601435"/>
    </source>
</evidence>
<organism evidence="2 3">
    <name type="scientific">Symbiodinium necroappetens</name>
    <dbReference type="NCBI Taxonomy" id="1628268"/>
    <lineage>
        <taxon>Eukaryota</taxon>
        <taxon>Sar</taxon>
        <taxon>Alveolata</taxon>
        <taxon>Dinophyceae</taxon>
        <taxon>Suessiales</taxon>
        <taxon>Symbiodiniaceae</taxon>
        <taxon>Symbiodinium</taxon>
    </lineage>
</organism>
<protein>
    <submittedName>
        <fullName evidence="2">Uncharacterized protein</fullName>
    </submittedName>
</protein>
<dbReference type="SUPFAM" id="SSF48403">
    <property type="entry name" value="Ankyrin repeat"/>
    <property type="match status" value="1"/>
</dbReference>
<keyword evidence="3" id="KW-1185">Reference proteome</keyword>
<dbReference type="AlphaFoldDB" id="A0A812VQ23"/>
<dbReference type="OrthoDB" id="445308at2759"/>
<feature type="region of interest" description="Disordered" evidence="1">
    <location>
        <begin position="1"/>
        <end position="74"/>
    </location>
</feature>
<gene>
    <name evidence="2" type="ORF">SNEC2469_LOCUS18478</name>
</gene>
<dbReference type="Pfam" id="PF00023">
    <property type="entry name" value="Ank"/>
    <property type="match status" value="1"/>
</dbReference>
<accession>A0A812VQ23</accession>
<proteinExistence type="predicted"/>
<dbReference type="InterPro" id="IPR002110">
    <property type="entry name" value="Ankyrin_rpt"/>
</dbReference>
<reference evidence="2" key="1">
    <citation type="submission" date="2021-02" db="EMBL/GenBank/DDBJ databases">
        <authorList>
            <person name="Dougan E. K."/>
            <person name="Rhodes N."/>
            <person name="Thang M."/>
            <person name="Chan C."/>
        </authorList>
    </citation>
    <scope>NUCLEOTIDE SEQUENCE</scope>
</reference>
<evidence type="ECO:0000313" key="2">
    <source>
        <dbReference type="EMBL" id="CAE7653041.1"/>
    </source>
</evidence>
<name>A0A812VQ23_9DINO</name>
<dbReference type="EMBL" id="CAJNJA010031097">
    <property type="protein sequence ID" value="CAE7653041.1"/>
    <property type="molecule type" value="Genomic_DNA"/>
</dbReference>
<sequence length="281" mass="31236">MSSCRKEKPGSPSASKDPADIAEELFPDAPSEQEQMPAEDDGANPPEEDLEPGLTDEDEEEGPTRPPLPEDMGHRAGFQAVSEGRLEDAMVLASLPLWPFTNELNSRGWTLLHVAAHGGFEELCAALCRRKDFLCVDMPDKEFWATPLHLAAGKRRRKLGRSDLHSTSLVALTPKIAKQIFSSWGVEAVLACQCLVFVRCALWYNAHSVEHEPRHLAQLTKQKKEDEREKGSLSSFRSSYLHVVLSRSVGCSFVRGGRERRERDGFLVLLPCIPITIPTPI</sequence>
<dbReference type="Gene3D" id="1.25.40.20">
    <property type="entry name" value="Ankyrin repeat-containing domain"/>
    <property type="match status" value="1"/>
</dbReference>
<dbReference type="InterPro" id="IPR036770">
    <property type="entry name" value="Ankyrin_rpt-contain_sf"/>
</dbReference>
<comment type="caution">
    <text evidence="2">The sequence shown here is derived from an EMBL/GenBank/DDBJ whole genome shotgun (WGS) entry which is preliminary data.</text>
</comment>
<evidence type="ECO:0000256" key="1">
    <source>
        <dbReference type="SAM" id="MobiDB-lite"/>
    </source>
</evidence>
<dbReference type="Proteomes" id="UP000601435">
    <property type="component" value="Unassembled WGS sequence"/>
</dbReference>
<feature type="compositionally biased region" description="Acidic residues" evidence="1">
    <location>
        <begin position="37"/>
        <end position="61"/>
    </location>
</feature>